<keyword evidence="3" id="KW-0479">Metal-binding</keyword>
<sequence length="457" mass="48590">MSSLGPAPAAVAADTDRVERFRRLLRVPTVSRLDADRIDWPVFDEFLALLPELYPAVHRALSVEVVADHSLLYRWPGRSPGRPTVLMAHYDVVPADGEGWRSPPFAAELEGAGALRDAVIVGRGTLDDKGALAAILEAVEELVTDGFKPEHDVYLSFGHDEEVAGIGASSIVEVLRSRGVRPDLVLDEGGAIVEPGLVRGVDRSLAVVGVTEKGITSVGLTVEQAGGHASTPPKLTATARLARAITRVTRSPFPARMSPAVVAFVKTIAPHARGAQRFLFGNLRLTRPLVTRLFAAMGDEPRAMVRTTAAVTELRGSDGANVLAERATAIVNVRVAVGSSVADAVAHLRKAIADPLVRIDVLHPSEPSPVSPSSGPQWAAIADAVAVIAPEAVVTPYTMLGASDSRHFTAISDAVYRFTPFRIFAAGRATLHARNESIPVAVWLDGITFYAALLRGR</sequence>
<dbReference type="SUPFAM" id="SSF55031">
    <property type="entry name" value="Bacterial exopeptidase dimerisation domain"/>
    <property type="match status" value="1"/>
</dbReference>
<dbReference type="PANTHER" id="PTHR45962">
    <property type="entry name" value="N-FATTY-ACYL-AMINO ACID SYNTHASE/HYDROLASE PM20D1"/>
    <property type="match status" value="1"/>
</dbReference>
<name>A0ABN6XRK7_9MICO</name>
<evidence type="ECO:0000256" key="1">
    <source>
        <dbReference type="ARBA" id="ARBA00006247"/>
    </source>
</evidence>
<dbReference type="RefSeq" id="WP_286277542.1">
    <property type="nucleotide sequence ID" value="NZ_AP027731.1"/>
</dbReference>
<protein>
    <submittedName>
        <fullName evidence="7">Peptidase M20</fullName>
    </submittedName>
</protein>
<evidence type="ECO:0000313" key="7">
    <source>
        <dbReference type="EMBL" id="BDZ47677.1"/>
    </source>
</evidence>
<evidence type="ECO:0000256" key="5">
    <source>
        <dbReference type="ARBA" id="ARBA00022833"/>
    </source>
</evidence>
<accession>A0ABN6XRK7</accession>
<dbReference type="Gene3D" id="1.10.150.900">
    <property type="match status" value="1"/>
</dbReference>
<dbReference type="InterPro" id="IPR011650">
    <property type="entry name" value="Peptidase_M20_dimer"/>
</dbReference>
<dbReference type="Gene3D" id="3.40.630.10">
    <property type="entry name" value="Zn peptidases"/>
    <property type="match status" value="1"/>
</dbReference>
<dbReference type="InterPro" id="IPR002933">
    <property type="entry name" value="Peptidase_M20"/>
</dbReference>
<dbReference type="Proteomes" id="UP001321498">
    <property type="component" value="Chromosome"/>
</dbReference>
<keyword evidence="4" id="KW-0378">Hydrolase</keyword>
<evidence type="ECO:0000259" key="6">
    <source>
        <dbReference type="Pfam" id="PF07687"/>
    </source>
</evidence>
<keyword evidence="5" id="KW-0862">Zinc</keyword>
<dbReference type="Pfam" id="PF01546">
    <property type="entry name" value="Peptidase_M20"/>
    <property type="match status" value="1"/>
</dbReference>
<evidence type="ECO:0000313" key="8">
    <source>
        <dbReference type="Proteomes" id="UP001321498"/>
    </source>
</evidence>
<keyword evidence="2" id="KW-0645">Protease</keyword>
<dbReference type="PANTHER" id="PTHR45962:SF1">
    <property type="entry name" value="N-FATTY-ACYL-AMINO ACID SYNTHASE_HYDROLASE PM20D1"/>
    <property type="match status" value="1"/>
</dbReference>
<comment type="similarity">
    <text evidence="1">Belongs to the peptidase M20A family.</text>
</comment>
<keyword evidence="8" id="KW-1185">Reference proteome</keyword>
<proteinExistence type="inferred from homology"/>
<reference evidence="8" key="1">
    <citation type="journal article" date="2019" name="Int. J. Syst. Evol. Microbiol.">
        <title>The Global Catalogue of Microorganisms (GCM) 10K type strain sequencing project: providing services to taxonomists for standard genome sequencing and annotation.</title>
        <authorList>
            <consortium name="The Broad Institute Genomics Platform"/>
            <consortium name="The Broad Institute Genome Sequencing Center for Infectious Disease"/>
            <person name="Wu L."/>
            <person name="Ma J."/>
        </authorList>
    </citation>
    <scope>NUCLEOTIDE SEQUENCE [LARGE SCALE GENOMIC DNA]</scope>
    <source>
        <strain evidence="8">NBRC 108725</strain>
    </source>
</reference>
<dbReference type="InterPro" id="IPR047177">
    <property type="entry name" value="Pept_M20A"/>
</dbReference>
<dbReference type="InterPro" id="IPR036264">
    <property type="entry name" value="Bact_exopeptidase_dim_dom"/>
</dbReference>
<evidence type="ECO:0000256" key="3">
    <source>
        <dbReference type="ARBA" id="ARBA00022723"/>
    </source>
</evidence>
<dbReference type="SUPFAM" id="SSF53187">
    <property type="entry name" value="Zn-dependent exopeptidases"/>
    <property type="match status" value="1"/>
</dbReference>
<evidence type="ECO:0000256" key="4">
    <source>
        <dbReference type="ARBA" id="ARBA00022801"/>
    </source>
</evidence>
<feature type="domain" description="Peptidase M20 dimerisation" evidence="6">
    <location>
        <begin position="211"/>
        <end position="357"/>
    </location>
</feature>
<gene>
    <name evidence="7" type="ORF">GCM10025866_35860</name>
</gene>
<dbReference type="Pfam" id="PF07687">
    <property type="entry name" value="M20_dimer"/>
    <property type="match status" value="1"/>
</dbReference>
<evidence type="ECO:0000256" key="2">
    <source>
        <dbReference type="ARBA" id="ARBA00022670"/>
    </source>
</evidence>
<dbReference type="EMBL" id="AP027731">
    <property type="protein sequence ID" value="BDZ47677.1"/>
    <property type="molecule type" value="Genomic_DNA"/>
</dbReference>
<dbReference type="Gene3D" id="3.30.70.360">
    <property type="match status" value="1"/>
</dbReference>
<organism evidence="7 8">
    <name type="scientific">Naasia aerilata</name>
    <dbReference type="NCBI Taxonomy" id="1162966"/>
    <lineage>
        <taxon>Bacteria</taxon>
        <taxon>Bacillati</taxon>
        <taxon>Actinomycetota</taxon>
        <taxon>Actinomycetes</taxon>
        <taxon>Micrococcales</taxon>
        <taxon>Microbacteriaceae</taxon>
        <taxon>Naasia</taxon>
    </lineage>
</organism>